<dbReference type="AlphaFoldDB" id="A0A2T0LBW9"/>
<feature type="region of interest" description="Disordered" evidence="1">
    <location>
        <begin position="155"/>
        <end position="176"/>
    </location>
</feature>
<protein>
    <submittedName>
        <fullName evidence="3">Uncharacterized protein</fullName>
    </submittedName>
</protein>
<feature type="transmembrane region" description="Helical" evidence="2">
    <location>
        <begin position="122"/>
        <end position="145"/>
    </location>
</feature>
<evidence type="ECO:0000313" key="3">
    <source>
        <dbReference type="EMBL" id="PRX39443.1"/>
    </source>
</evidence>
<comment type="caution">
    <text evidence="3">The sequence shown here is derived from an EMBL/GenBank/DDBJ whole genome shotgun (WGS) entry which is preliminary data.</text>
</comment>
<keyword evidence="2" id="KW-1133">Transmembrane helix</keyword>
<dbReference type="RefSeq" id="WP_106346135.1">
    <property type="nucleotide sequence ID" value="NZ_PVNE01000025.1"/>
</dbReference>
<keyword evidence="2" id="KW-0812">Transmembrane</keyword>
<name>A0A2T0LBW9_9BACL</name>
<keyword evidence="4" id="KW-1185">Reference proteome</keyword>
<dbReference type="Proteomes" id="UP000237797">
    <property type="component" value="Unassembled WGS sequence"/>
</dbReference>
<evidence type="ECO:0000256" key="2">
    <source>
        <dbReference type="SAM" id="Phobius"/>
    </source>
</evidence>
<evidence type="ECO:0000313" key="4">
    <source>
        <dbReference type="Proteomes" id="UP000237797"/>
    </source>
</evidence>
<feature type="region of interest" description="Disordered" evidence="1">
    <location>
        <begin position="1"/>
        <end position="88"/>
    </location>
</feature>
<gene>
    <name evidence="3" type="ORF">CLV97_12559</name>
</gene>
<feature type="compositionally biased region" description="Basic and acidic residues" evidence="1">
    <location>
        <begin position="45"/>
        <end position="59"/>
    </location>
</feature>
<reference evidence="3 4" key="1">
    <citation type="submission" date="2018-03" db="EMBL/GenBank/DDBJ databases">
        <title>Genomic Encyclopedia of Archaeal and Bacterial Type Strains, Phase II (KMG-II): from individual species to whole genera.</title>
        <authorList>
            <person name="Goeker M."/>
        </authorList>
    </citation>
    <scope>NUCLEOTIDE SEQUENCE [LARGE SCALE GENOMIC DNA]</scope>
    <source>
        <strain evidence="3 4">DSM 44946</strain>
    </source>
</reference>
<proteinExistence type="predicted"/>
<evidence type="ECO:0000256" key="1">
    <source>
        <dbReference type="SAM" id="MobiDB-lite"/>
    </source>
</evidence>
<dbReference type="OrthoDB" id="2680382at2"/>
<organism evidence="3 4">
    <name type="scientific">Planifilum fimeticola</name>
    <dbReference type="NCBI Taxonomy" id="201975"/>
    <lineage>
        <taxon>Bacteria</taxon>
        <taxon>Bacillati</taxon>
        <taxon>Bacillota</taxon>
        <taxon>Bacilli</taxon>
        <taxon>Bacillales</taxon>
        <taxon>Thermoactinomycetaceae</taxon>
        <taxon>Planifilum</taxon>
    </lineage>
</organism>
<sequence>METRGNHVRPALGKEKTSSREGTPGSVHKGTARPVSVRIRAAGRAADRPRKSESNREDALQPVGGGRKPFVEEKGILSPANRRRVGSADSEIHWGVSRSPFSKRRVKRPGYAKGGRQPMGTVLLSVGAALVLGTIMGFSVISLFFSDDPALSPRSIDSHLERNPSPEGDTASSKEQESVFSLADLNAVLLQGGSFAEKERAQQVIQSHRSKGRAGVMTDASPHRIYLGVAKNRDDALKLSVTYQKENVDVYLKDLKVKGDRVRLSKGTLQAVEKDLPRFVEDGHRIFQTLAASTTTFLGGSSSSFSDPKQLEEVHRRMMDAGARLEKQLPSGARPHLQDLMMAADQAVQSAREASRNPSEALVWQTQEGLVRYALAYEALISSLR</sequence>
<keyword evidence="2" id="KW-0472">Membrane</keyword>
<accession>A0A2T0LBW9</accession>
<dbReference type="EMBL" id="PVNE01000025">
    <property type="protein sequence ID" value="PRX39443.1"/>
    <property type="molecule type" value="Genomic_DNA"/>
</dbReference>